<reference evidence="5" key="1">
    <citation type="submission" date="2022-01" db="EMBL/GenBank/DDBJ databases">
        <title>Genome Sequence Resource for Two Populations of Ditylenchus destructor, the Migratory Endoparasitic Phytonematode.</title>
        <authorList>
            <person name="Zhang H."/>
            <person name="Lin R."/>
            <person name="Xie B."/>
        </authorList>
    </citation>
    <scope>NUCLEOTIDE SEQUENCE</scope>
    <source>
        <strain evidence="5">BazhouSP</strain>
    </source>
</reference>
<evidence type="ECO:0000259" key="4">
    <source>
        <dbReference type="PROSITE" id="PS51843"/>
    </source>
</evidence>
<sequence length="183" mass="21752">MLYKNKTLMDILRLLTTKFTCFIQSLVYVELKVQKIRESSRWLRESVIFRSIRELLESNHENVLAHADQYPKEIKWSLPIGEAIKFEAKCETRPRWLILDIFLCIEMARTMPVFLQLDYNDQEALLKQAILANVLLLKAFYSCHMKSETLIMPTGCLPIVQYTDSRREAEYYWRTRVFGIPEH</sequence>
<feature type="domain" description="NR LBD" evidence="4">
    <location>
        <begin position="66"/>
        <end position="183"/>
    </location>
</feature>
<evidence type="ECO:0000313" key="5">
    <source>
        <dbReference type="EMBL" id="KAI1696556.1"/>
    </source>
</evidence>
<dbReference type="Gene3D" id="1.10.565.10">
    <property type="entry name" value="Retinoid X Receptor"/>
    <property type="match status" value="1"/>
</dbReference>
<protein>
    <submittedName>
        <fullName evidence="5">Ligand-binding domain of nuclear hormone receptor</fullName>
    </submittedName>
</protein>
<dbReference type="InterPro" id="IPR000536">
    <property type="entry name" value="Nucl_hrmn_rcpt_lig-bd"/>
</dbReference>
<accession>A0AAD4MJ97</accession>
<dbReference type="EMBL" id="JAKKPZ010000321">
    <property type="protein sequence ID" value="KAI1696556.1"/>
    <property type="molecule type" value="Genomic_DNA"/>
</dbReference>
<keyword evidence="3 5" id="KW-0675">Receptor</keyword>
<evidence type="ECO:0000256" key="2">
    <source>
        <dbReference type="ARBA" id="ARBA00023163"/>
    </source>
</evidence>
<dbReference type="SUPFAM" id="SSF48508">
    <property type="entry name" value="Nuclear receptor ligand-binding domain"/>
    <property type="match status" value="1"/>
</dbReference>
<gene>
    <name evidence="5" type="ORF">DdX_18989</name>
</gene>
<dbReference type="Proteomes" id="UP001201812">
    <property type="component" value="Unassembled WGS sequence"/>
</dbReference>
<dbReference type="AlphaFoldDB" id="A0AAD4MJ97"/>
<comment type="caution">
    <text evidence="5">The sequence shown here is derived from an EMBL/GenBank/DDBJ whole genome shotgun (WGS) entry which is preliminary data.</text>
</comment>
<evidence type="ECO:0000256" key="1">
    <source>
        <dbReference type="ARBA" id="ARBA00023015"/>
    </source>
</evidence>
<keyword evidence="2" id="KW-0804">Transcription</keyword>
<proteinExistence type="predicted"/>
<organism evidence="5 6">
    <name type="scientific">Ditylenchus destructor</name>
    <dbReference type="NCBI Taxonomy" id="166010"/>
    <lineage>
        <taxon>Eukaryota</taxon>
        <taxon>Metazoa</taxon>
        <taxon>Ecdysozoa</taxon>
        <taxon>Nematoda</taxon>
        <taxon>Chromadorea</taxon>
        <taxon>Rhabditida</taxon>
        <taxon>Tylenchina</taxon>
        <taxon>Tylenchomorpha</taxon>
        <taxon>Sphaerularioidea</taxon>
        <taxon>Anguinidae</taxon>
        <taxon>Anguininae</taxon>
        <taxon>Ditylenchus</taxon>
    </lineage>
</organism>
<evidence type="ECO:0000313" key="6">
    <source>
        <dbReference type="Proteomes" id="UP001201812"/>
    </source>
</evidence>
<keyword evidence="6" id="KW-1185">Reference proteome</keyword>
<dbReference type="PROSITE" id="PS51843">
    <property type="entry name" value="NR_LBD"/>
    <property type="match status" value="1"/>
</dbReference>
<name>A0AAD4MJ97_9BILA</name>
<keyword evidence="1" id="KW-0805">Transcription regulation</keyword>
<evidence type="ECO:0000256" key="3">
    <source>
        <dbReference type="ARBA" id="ARBA00023170"/>
    </source>
</evidence>
<dbReference type="InterPro" id="IPR035500">
    <property type="entry name" value="NHR-like_dom_sf"/>
</dbReference>